<accession>W2RMN8</accession>
<name>W2RMN8_CYPE1</name>
<feature type="transmembrane region" description="Helical" evidence="6">
    <location>
        <begin position="44"/>
        <end position="66"/>
    </location>
</feature>
<proteinExistence type="predicted"/>
<feature type="transmembrane region" description="Helical" evidence="6">
    <location>
        <begin position="208"/>
        <end position="228"/>
    </location>
</feature>
<dbReference type="AlphaFoldDB" id="W2RMN8"/>
<evidence type="ECO:0000256" key="5">
    <source>
        <dbReference type="SAM" id="MobiDB-lite"/>
    </source>
</evidence>
<sequence length="493" mass="54672">MATPAAPEAAKENPLIVSHDVSGDVDISTPPSERSLKPFDRIRFFRTTLFQILIVGICAFCAPGIWSAMNGLGVGGSQSPDLVNAANAILYAFMTFTCFAGPWVTNLIGFRWTLAIGSLGYPLYAAGLYVNNRFGDTWFVYVGAVTCGISAGFFWSVEGAIATGYPESHKRGRYIATWFTFRNFGNIIGGAISLGINVKINERGKVGYQTYLAFIAIQCLGFFFGLLLSNPEKVRRDDGTRIQAPRGINWRVEGKEMWRLLTSKSILLLTPLFWYFGYMQGYPGTYLATYFTVRSRALGSFMSAVVGTMGTWLGGSLVDLPWAKKRQTRAVAVFILIAACNSATWIWAVIIQNEYQHTHPTLDWGDQKSFPRGFGVYMLERISLGMVENYIYWCISNLSDSPGDQIRYSSLLRGIETAGVAVGFGVQAVPTVLIATASINLGFWFFALPFGYRATLQVVKKFDELDQQREQRRVETNTNSNTGPPDTTLTWKS</sequence>
<dbReference type="PANTHER" id="PTHR23294:SF19">
    <property type="entry name" value="DUF895 DOMAIN MEMBRANE PROTEIN-RELATED"/>
    <property type="match status" value="1"/>
</dbReference>
<evidence type="ECO:0000313" key="8">
    <source>
        <dbReference type="Proteomes" id="UP000030752"/>
    </source>
</evidence>
<feature type="transmembrane region" description="Helical" evidence="6">
    <location>
        <begin position="86"/>
        <end position="105"/>
    </location>
</feature>
<keyword evidence="4 6" id="KW-0472">Membrane</keyword>
<feature type="transmembrane region" description="Helical" evidence="6">
    <location>
        <begin position="258"/>
        <end position="277"/>
    </location>
</feature>
<evidence type="ECO:0008006" key="9">
    <source>
        <dbReference type="Google" id="ProtNLM"/>
    </source>
</evidence>
<evidence type="ECO:0000256" key="3">
    <source>
        <dbReference type="ARBA" id="ARBA00022989"/>
    </source>
</evidence>
<evidence type="ECO:0000313" key="7">
    <source>
        <dbReference type="EMBL" id="ETN36958.1"/>
    </source>
</evidence>
<evidence type="ECO:0000256" key="2">
    <source>
        <dbReference type="ARBA" id="ARBA00022692"/>
    </source>
</evidence>
<dbReference type="EMBL" id="KB822724">
    <property type="protein sequence ID" value="ETN36958.1"/>
    <property type="molecule type" value="Genomic_DNA"/>
</dbReference>
<feature type="compositionally biased region" description="Polar residues" evidence="5">
    <location>
        <begin position="476"/>
        <end position="493"/>
    </location>
</feature>
<dbReference type="InterPro" id="IPR010291">
    <property type="entry name" value="Ion_channel_UNC-93"/>
</dbReference>
<dbReference type="InParanoid" id="W2RMN8"/>
<dbReference type="RefSeq" id="XP_008720490.1">
    <property type="nucleotide sequence ID" value="XM_008722268.1"/>
</dbReference>
<feature type="transmembrane region" description="Helical" evidence="6">
    <location>
        <begin position="112"/>
        <end position="132"/>
    </location>
</feature>
<dbReference type="Proteomes" id="UP000030752">
    <property type="component" value="Unassembled WGS sequence"/>
</dbReference>
<dbReference type="PANTHER" id="PTHR23294">
    <property type="entry name" value="ET TRANSLATION PRODUCT-RELATED"/>
    <property type="match status" value="1"/>
</dbReference>
<dbReference type="GeneID" id="19975285"/>
<evidence type="ECO:0000256" key="4">
    <source>
        <dbReference type="ARBA" id="ARBA00023136"/>
    </source>
</evidence>
<evidence type="ECO:0000256" key="1">
    <source>
        <dbReference type="ARBA" id="ARBA00004141"/>
    </source>
</evidence>
<dbReference type="eggNOG" id="KOG3098">
    <property type="taxonomic scope" value="Eukaryota"/>
</dbReference>
<dbReference type="HOGENOM" id="CLU_030884_2_0_1"/>
<dbReference type="Pfam" id="PF05978">
    <property type="entry name" value="UNC-93"/>
    <property type="match status" value="1"/>
</dbReference>
<feature type="transmembrane region" description="Helical" evidence="6">
    <location>
        <begin position="174"/>
        <end position="196"/>
    </location>
</feature>
<feature type="transmembrane region" description="Helical" evidence="6">
    <location>
        <begin position="330"/>
        <end position="350"/>
    </location>
</feature>
<dbReference type="GO" id="GO:0016020">
    <property type="term" value="C:membrane"/>
    <property type="evidence" value="ECO:0007669"/>
    <property type="project" value="UniProtKB-SubCell"/>
</dbReference>
<reference evidence="7 8" key="1">
    <citation type="submission" date="2013-03" db="EMBL/GenBank/DDBJ databases">
        <title>The Genome Sequence of Phialophora europaea CBS 101466.</title>
        <authorList>
            <consortium name="The Broad Institute Genomics Platform"/>
            <person name="Cuomo C."/>
            <person name="de Hoog S."/>
            <person name="Gorbushina A."/>
            <person name="Walker B."/>
            <person name="Young S.K."/>
            <person name="Zeng Q."/>
            <person name="Gargeya S."/>
            <person name="Fitzgerald M."/>
            <person name="Haas B."/>
            <person name="Abouelleil A."/>
            <person name="Allen A.W."/>
            <person name="Alvarado L."/>
            <person name="Arachchi H.M."/>
            <person name="Berlin A.M."/>
            <person name="Chapman S.B."/>
            <person name="Gainer-Dewar J."/>
            <person name="Goldberg J."/>
            <person name="Griggs A."/>
            <person name="Gujja S."/>
            <person name="Hansen M."/>
            <person name="Howarth C."/>
            <person name="Imamovic A."/>
            <person name="Ireland A."/>
            <person name="Larimer J."/>
            <person name="McCowan C."/>
            <person name="Murphy C."/>
            <person name="Pearson M."/>
            <person name="Poon T.W."/>
            <person name="Priest M."/>
            <person name="Roberts A."/>
            <person name="Saif S."/>
            <person name="Shea T."/>
            <person name="Sisk P."/>
            <person name="Sykes S."/>
            <person name="Wortman J."/>
            <person name="Nusbaum C."/>
            <person name="Birren B."/>
        </authorList>
    </citation>
    <scope>NUCLEOTIDE SEQUENCE [LARGE SCALE GENOMIC DNA]</scope>
    <source>
        <strain evidence="7 8">CBS 101466</strain>
    </source>
</reference>
<keyword evidence="8" id="KW-1185">Reference proteome</keyword>
<keyword evidence="2 6" id="KW-0812">Transmembrane</keyword>
<feature type="transmembrane region" description="Helical" evidence="6">
    <location>
        <begin position="297"/>
        <end position="318"/>
    </location>
</feature>
<protein>
    <recommendedName>
        <fullName evidence="9">Major facilitator superfamily (MFS) profile domain-containing protein</fullName>
    </recommendedName>
</protein>
<comment type="subcellular location">
    <subcellularLocation>
        <location evidence="1">Membrane</location>
        <topology evidence="1">Multi-pass membrane protein</topology>
    </subcellularLocation>
</comment>
<dbReference type="InterPro" id="IPR051617">
    <property type="entry name" value="UNC-93-like_regulator"/>
</dbReference>
<evidence type="ECO:0000256" key="6">
    <source>
        <dbReference type="SAM" id="Phobius"/>
    </source>
</evidence>
<feature type="region of interest" description="Disordered" evidence="5">
    <location>
        <begin position="470"/>
        <end position="493"/>
    </location>
</feature>
<keyword evidence="3 6" id="KW-1133">Transmembrane helix</keyword>
<feature type="transmembrane region" description="Helical" evidence="6">
    <location>
        <begin position="432"/>
        <end position="452"/>
    </location>
</feature>
<organism evidence="7 8">
    <name type="scientific">Cyphellophora europaea (strain CBS 101466)</name>
    <name type="common">Phialophora europaea</name>
    <dbReference type="NCBI Taxonomy" id="1220924"/>
    <lineage>
        <taxon>Eukaryota</taxon>
        <taxon>Fungi</taxon>
        <taxon>Dikarya</taxon>
        <taxon>Ascomycota</taxon>
        <taxon>Pezizomycotina</taxon>
        <taxon>Eurotiomycetes</taxon>
        <taxon>Chaetothyriomycetidae</taxon>
        <taxon>Chaetothyriales</taxon>
        <taxon>Cyphellophoraceae</taxon>
        <taxon>Cyphellophora</taxon>
    </lineage>
</organism>
<gene>
    <name evidence="7" type="ORF">HMPREF1541_07946</name>
</gene>
<dbReference type="InterPro" id="IPR036259">
    <property type="entry name" value="MFS_trans_sf"/>
</dbReference>
<dbReference type="SUPFAM" id="SSF103473">
    <property type="entry name" value="MFS general substrate transporter"/>
    <property type="match status" value="1"/>
</dbReference>
<feature type="transmembrane region" description="Helical" evidence="6">
    <location>
        <begin position="138"/>
        <end position="162"/>
    </location>
</feature>
<dbReference type="OrthoDB" id="196103at2759"/>
<dbReference type="VEuPathDB" id="FungiDB:HMPREF1541_07946"/>
<dbReference type="Gene3D" id="1.20.1250.20">
    <property type="entry name" value="MFS general substrate transporter like domains"/>
    <property type="match status" value="1"/>
</dbReference>